<evidence type="ECO:0000256" key="2">
    <source>
        <dbReference type="ARBA" id="ARBA00008387"/>
    </source>
</evidence>
<dbReference type="GO" id="GO:0009289">
    <property type="term" value="C:pilus"/>
    <property type="evidence" value="ECO:0007669"/>
    <property type="project" value="UniProtKB-SubCell"/>
</dbReference>
<keyword evidence="5" id="KW-0106">Calcium</keyword>
<keyword evidence="3" id="KW-1029">Fimbrium biogenesis</keyword>
<dbReference type="Gene3D" id="2.130.10.10">
    <property type="entry name" value="YVTN repeat-like/Quinoprotein amine dehydrogenase"/>
    <property type="match status" value="1"/>
</dbReference>
<comment type="similarity">
    <text evidence="2">Belongs to the PilY1 family.</text>
</comment>
<dbReference type="EMBL" id="CP000284">
    <property type="protein sequence ID" value="ABE50783.1"/>
    <property type="molecule type" value="Genomic_DNA"/>
</dbReference>
<accession>Q1GYA4</accession>
<dbReference type="InterPro" id="IPR008707">
    <property type="entry name" value="B-propeller_PilY1"/>
</dbReference>
<dbReference type="HOGENOM" id="CLU_001890_1_0_4"/>
<dbReference type="STRING" id="265072.Mfla_2518"/>
<evidence type="ECO:0000256" key="6">
    <source>
        <dbReference type="ARBA" id="ARBA00023263"/>
    </source>
</evidence>
<gene>
    <name evidence="8" type="ordered locus">Mfla_2518</name>
</gene>
<evidence type="ECO:0000259" key="7">
    <source>
        <dbReference type="Pfam" id="PF05567"/>
    </source>
</evidence>
<name>Q1GYA4_METFK</name>
<dbReference type="RefSeq" id="WP_011480736.1">
    <property type="nucleotide sequence ID" value="NC_007947.1"/>
</dbReference>
<evidence type="ECO:0000313" key="8">
    <source>
        <dbReference type="EMBL" id="ABE50783.1"/>
    </source>
</evidence>
<dbReference type="AlphaFoldDB" id="Q1GYA4"/>
<dbReference type="GO" id="GO:0046872">
    <property type="term" value="F:metal ion binding"/>
    <property type="evidence" value="ECO:0007669"/>
    <property type="project" value="UniProtKB-KW"/>
</dbReference>
<feature type="domain" description="PilY1 beta-propeller" evidence="7">
    <location>
        <begin position="766"/>
        <end position="1098"/>
    </location>
</feature>
<keyword evidence="6" id="KW-0281">Fimbrium</keyword>
<dbReference type="eggNOG" id="COG3419">
    <property type="taxonomic scope" value="Bacteria"/>
</dbReference>
<evidence type="ECO:0000256" key="3">
    <source>
        <dbReference type="ARBA" id="ARBA00022558"/>
    </source>
</evidence>
<reference evidence="8 9" key="1">
    <citation type="submission" date="2006-03" db="EMBL/GenBank/DDBJ databases">
        <title>Complete sequence of Methylobacillus flagellatus KT.</title>
        <authorList>
            <consortium name="US DOE Joint Genome Institute"/>
            <person name="Copeland A."/>
            <person name="Lucas S."/>
            <person name="Lapidus A."/>
            <person name="Barry K."/>
            <person name="Detter J.C."/>
            <person name="Glavina del Rio T."/>
            <person name="Hammon N."/>
            <person name="Israni S."/>
            <person name="Dalin E."/>
            <person name="Tice H."/>
            <person name="Pitluck S."/>
            <person name="Brettin T."/>
            <person name="Bruce D."/>
            <person name="Han C."/>
            <person name="Tapia R."/>
            <person name="Saunders E."/>
            <person name="Gilna P."/>
            <person name="Schmutz J."/>
            <person name="Larimer F."/>
            <person name="Land M."/>
            <person name="Kyrpides N."/>
            <person name="Anderson I."/>
            <person name="Richardson P."/>
        </authorList>
    </citation>
    <scope>NUCLEOTIDE SEQUENCE [LARGE SCALE GENOMIC DNA]</scope>
    <source>
        <strain evidence="9">KT / ATCC 51484 / DSM 6875</strain>
    </source>
</reference>
<dbReference type="InterPro" id="IPR011047">
    <property type="entry name" value="Quinoprotein_ADH-like_sf"/>
</dbReference>
<organism evidence="8 9">
    <name type="scientific">Methylobacillus flagellatus (strain ATCC 51484 / DSM 6875 / VKM B-1610 / KT)</name>
    <dbReference type="NCBI Taxonomy" id="265072"/>
    <lineage>
        <taxon>Bacteria</taxon>
        <taxon>Pseudomonadati</taxon>
        <taxon>Pseudomonadota</taxon>
        <taxon>Betaproteobacteria</taxon>
        <taxon>Nitrosomonadales</taxon>
        <taxon>Methylophilaceae</taxon>
        <taxon>Methylobacillus</taxon>
    </lineage>
</organism>
<proteinExistence type="inferred from homology"/>
<dbReference type="SUPFAM" id="SSF50998">
    <property type="entry name" value="Quinoprotein alcohol dehydrogenase-like"/>
    <property type="match status" value="1"/>
</dbReference>
<evidence type="ECO:0000256" key="4">
    <source>
        <dbReference type="ARBA" id="ARBA00022723"/>
    </source>
</evidence>
<comment type="subcellular location">
    <subcellularLocation>
        <location evidence="1">Fimbrium</location>
    </subcellularLocation>
</comment>
<protein>
    <submittedName>
        <fullName evidence="8">Tfp pilus assembly protein tip-associated adhesin PilY1-like protein</fullName>
    </submittedName>
</protein>
<sequence length="1245" mass="135166">MQQQAQGRLSGRVLLLATIWLVGNAWLAEAAVTDISSNPLSTASGTVVRPNVMFVLDDSGSMNFSFMPDFLGYGSYMAGKCRASNGNMTASCAGTSQSGQNRPATGGDPPVYSPLVNAIYYNPQISYTPPINPCDTSQTLPTMNATNTDGWRAVRVVGHAINNGSCVQNSARANILTEYPERAYCGTVYNSSTRRNETVCKRNGIDEPATGTTNGYDWPNNTFSSGRTINSHPHYFLISPREYCTTSQLDVCTLRTTPSATHSLPAYVRYCASNADAVTSAAVSGDGRCQDKHSNVYRYARYGIFVRTDIVPEKTYVKYLDRVDCAGSVCTYAEEMTNFANWYAYYRTRSFAMKSAAGQAFATIDNNYRVGFLTINPGSPVAENKYLKIDDFEPRHKENWYKKFYSSTASGGTPLRQALSRVGRHYAGVKSGINSGMSEDPVQFACQQNFTILTTDGYWNGAAGITIGGGGIGNQDNEDQGYSRRVDGAFDGGLPGATNTLADVAMYYYKTDLRNDMENKVPTTSKDRNPAQHMNTFTLGLGLDGELSYRSDYEVANEGDFAEIKQGLRDWPVPAAESPSSLDDLWHAAVNGRGLYFSAKQPKELISGLRSALAGVSDRTGAAAASATSSPNITQSDNYIFSSTYRSVHWDGDVQAQTINPADGTVSEAHVWSAQAQLSGGGRNIFKFNRDTKAIEPFAWDNLSTAEKVYFNHKCELLSQCNGFTADIKEIANSGENLLNYLRGQSVNSGETSQTNKPYRLRAHLLGDIVNSAPAYVKHPQFNFIDNVLPNYQTFKNEQADRHGMLYVGGNDGMLHAFNTTNGHESWAYVPQFVMPNMFKLADKNYGANHQFLVDGSPQVMDVYDASSSAWRTILVGGLNAGGRGYFALDVTDEDNPKALWEFCHTNSYCNRWDEDLGLTYGNPIIAKLPEGNAHAGRWVVIFTSGYNNVSPGNGQGYVYILDAITGELIEKIGTGVGTAESPSGFAKLASSSGINGNAHIDATLVALYGGDLEGNLWKVNLGTSIPAITRLAKLTDPNGLGQPITTKPEIGKVPKVNEPVIFVATGRYLGLSDVTNAQRQSVYAIRDNGISYNGRALTPRTITHGDTTSSINGSELDWAGGGWYVDLPELRERVSLDPQLALGTLTVNSNTPQIDNVHSDGCSLGGTTRVYQFDYRTGLMVPGATHFGQKLATGLSVGMVIVRLPNGQLKAIITDAQGRKTTIGIDTAASDTVSRRTGWRELTK</sequence>
<dbReference type="Pfam" id="PF05567">
    <property type="entry name" value="T4P_PilY1"/>
    <property type="match status" value="1"/>
</dbReference>
<evidence type="ECO:0000256" key="1">
    <source>
        <dbReference type="ARBA" id="ARBA00004561"/>
    </source>
</evidence>
<dbReference type="Proteomes" id="UP000002440">
    <property type="component" value="Chromosome"/>
</dbReference>
<evidence type="ECO:0000256" key="5">
    <source>
        <dbReference type="ARBA" id="ARBA00022837"/>
    </source>
</evidence>
<dbReference type="InterPro" id="IPR015943">
    <property type="entry name" value="WD40/YVTN_repeat-like_dom_sf"/>
</dbReference>
<evidence type="ECO:0000313" key="9">
    <source>
        <dbReference type="Proteomes" id="UP000002440"/>
    </source>
</evidence>
<dbReference type="KEGG" id="mfa:Mfla_2518"/>
<keyword evidence="9" id="KW-1185">Reference proteome</keyword>
<keyword evidence="4" id="KW-0479">Metal-binding</keyword>